<dbReference type="RefSeq" id="WP_181909446.1">
    <property type="nucleotide sequence ID" value="NZ_QTTN01000006.1"/>
</dbReference>
<dbReference type="Proteomes" id="UP000256304">
    <property type="component" value="Unassembled WGS sequence"/>
</dbReference>
<dbReference type="PROSITE" id="PS50887">
    <property type="entry name" value="GGDEF"/>
    <property type="match status" value="1"/>
</dbReference>
<dbReference type="Pfam" id="PF13487">
    <property type="entry name" value="HD_5"/>
    <property type="match status" value="1"/>
</dbReference>
<proteinExistence type="predicted"/>
<dbReference type="SUPFAM" id="SSF55073">
    <property type="entry name" value="Nucleotide cyclase"/>
    <property type="match status" value="1"/>
</dbReference>
<dbReference type="Gene3D" id="3.30.450.20">
    <property type="entry name" value="PAS domain"/>
    <property type="match status" value="1"/>
</dbReference>
<dbReference type="PANTHER" id="PTHR45228">
    <property type="entry name" value="CYCLIC DI-GMP PHOSPHODIESTERASE TM_0186-RELATED"/>
    <property type="match status" value="1"/>
</dbReference>
<dbReference type="InterPro" id="IPR029787">
    <property type="entry name" value="Nucleotide_cyclase"/>
</dbReference>
<dbReference type="InterPro" id="IPR003607">
    <property type="entry name" value="HD/PDEase_dom"/>
</dbReference>
<dbReference type="PANTHER" id="PTHR45228:SF1">
    <property type="entry name" value="CYCLIC DI-GMP PHOSPHODIESTERASE TM_0186"/>
    <property type="match status" value="1"/>
</dbReference>
<dbReference type="Gene3D" id="3.30.70.270">
    <property type="match status" value="1"/>
</dbReference>
<organism evidence="3 4">
    <name type="scientific">Paenibacillus taihuensis</name>
    <dbReference type="NCBI Taxonomy" id="1156355"/>
    <lineage>
        <taxon>Bacteria</taxon>
        <taxon>Bacillati</taxon>
        <taxon>Bacillota</taxon>
        <taxon>Bacilli</taxon>
        <taxon>Bacillales</taxon>
        <taxon>Paenibacillaceae</taxon>
        <taxon>Paenibacillus</taxon>
    </lineage>
</organism>
<gene>
    <name evidence="3" type="ORF">A8990_106149</name>
</gene>
<evidence type="ECO:0000259" key="2">
    <source>
        <dbReference type="PROSITE" id="PS51832"/>
    </source>
</evidence>
<comment type="caution">
    <text evidence="3">The sequence shown here is derived from an EMBL/GenBank/DDBJ whole genome shotgun (WGS) entry which is preliminary data.</text>
</comment>
<dbReference type="PROSITE" id="PS51832">
    <property type="entry name" value="HD_GYP"/>
    <property type="match status" value="1"/>
</dbReference>
<dbReference type="Gene3D" id="1.10.3210.10">
    <property type="entry name" value="Hypothetical protein af1432"/>
    <property type="match status" value="1"/>
</dbReference>
<keyword evidence="4" id="KW-1185">Reference proteome</keyword>
<evidence type="ECO:0000313" key="3">
    <source>
        <dbReference type="EMBL" id="REE90644.1"/>
    </source>
</evidence>
<dbReference type="InterPro" id="IPR043128">
    <property type="entry name" value="Rev_trsase/Diguanyl_cyclase"/>
</dbReference>
<dbReference type="SMART" id="SM00267">
    <property type="entry name" value="GGDEF"/>
    <property type="match status" value="1"/>
</dbReference>
<feature type="domain" description="GGDEF" evidence="1">
    <location>
        <begin position="230"/>
        <end position="359"/>
    </location>
</feature>
<reference evidence="3 4" key="1">
    <citation type="submission" date="2018-08" db="EMBL/GenBank/DDBJ databases">
        <title>Genomic Encyclopedia of Type Strains, Phase III (KMG-III): the genomes of soil and plant-associated and newly described type strains.</title>
        <authorList>
            <person name="Whitman W."/>
        </authorList>
    </citation>
    <scope>NUCLEOTIDE SEQUENCE [LARGE SCALE GENOMIC DNA]</scope>
    <source>
        <strain evidence="3 4">CGMCC 1.10966</strain>
    </source>
</reference>
<evidence type="ECO:0000313" key="4">
    <source>
        <dbReference type="Proteomes" id="UP000256304"/>
    </source>
</evidence>
<accession>A0A3D9SBJ4</accession>
<dbReference type="CDD" id="cd01949">
    <property type="entry name" value="GGDEF"/>
    <property type="match status" value="1"/>
</dbReference>
<dbReference type="InterPro" id="IPR052020">
    <property type="entry name" value="Cyclic_di-GMP/3'3'-cGAMP_PDE"/>
</dbReference>
<dbReference type="CDD" id="cd00077">
    <property type="entry name" value="HDc"/>
    <property type="match status" value="1"/>
</dbReference>
<name>A0A3D9SBJ4_9BACL</name>
<dbReference type="EMBL" id="QTTN01000006">
    <property type="protein sequence ID" value="REE90644.1"/>
    <property type="molecule type" value="Genomic_DNA"/>
</dbReference>
<evidence type="ECO:0000259" key="1">
    <source>
        <dbReference type="PROSITE" id="PS50887"/>
    </source>
</evidence>
<dbReference type="AlphaFoldDB" id="A0A3D9SBJ4"/>
<dbReference type="NCBIfam" id="TIGR00254">
    <property type="entry name" value="GGDEF"/>
    <property type="match status" value="1"/>
</dbReference>
<dbReference type="InterPro" id="IPR000160">
    <property type="entry name" value="GGDEF_dom"/>
</dbReference>
<sequence>MRNLEKHYDIYRHEHNVLLRSKQELNRSDLSADSLKEEYGLLLLEYEKLMKISKKIASISDAQSGMLRRRENDLKCLLDHANQGFLTFGSNLRVNPQFSKECKRIFGRSVFGEDIVDLLFGATHEDVSTLRRLLSMALSAGVSMNEGRLLLASLPERAVIGETVVTLEYRPIVDEMTDDRLMLLIITDVTERIASEERIQYLSYRDVLTSLYNRSYLEPVLSLPPAQDWLPVSVLVIDLNGLKLANDVFGHREGDRLLVRSAELIKSVFDDESATLARWGGDEFVVLLPNTDKDDCAAAAARLKAACERSAVDPVQVSMAIGYATLIDTDAQLMTAFAAAEKQMYKNKLRENRMVRAEMMKSVTSALYAKRVVEIDYQERLAGQVARFALWVGIQPGSHDMKVLEALVSMHNVGYLALPEDILLKHGSLNDEEWEIVKSHSEIGYRMAASIGEWALAEAIRGMHEHWDGSGYPYGLSQEQIPYLSRLLAIADAYDVMTHDQVYKQALSPSEAQREIEAQAGRQFDPRLAAAWLAFLRGGCRE</sequence>
<dbReference type="Pfam" id="PF00990">
    <property type="entry name" value="GGDEF"/>
    <property type="match status" value="1"/>
</dbReference>
<protein>
    <submittedName>
        <fullName evidence="3">Diguanylate cyclase (GGDEF)-like protein</fullName>
    </submittedName>
</protein>
<dbReference type="SUPFAM" id="SSF109604">
    <property type="entry name" value="HD-domain/PDEase-like"/>
    <property type="match status" value="1"/>
</dbReference>
<dbReference type="InterPro" id="IPR037522">
    <property type="entry name" value="HD_GYP_dom"/>
</dbReference>
<feature type="domain" description="HD-GYP" evidence="2">
    <location>
        <begin position="352"/>
        <end position="542"/>
    </location>
</feature>